<organism evidence="1 2">
    <name type="scientific">Sutcliffiella rhizosphaerae</name>
    <dbReference type="NCBI Taxonomy" id="2880967"/>
    <lineage>
        <taxon>Bacteria</taxon>
        <taxon>Bacillati</taxon>
        <taxon>Bacillota</taxon>
        <taxon>Bacilli</taxon>
        <taxon>Bacillales</taxon>
        <taxon>Bacillaceae</taxon>
        <taxon>Sutcliffiella</taxon>
    </lineage>
</organism>
<comment type="caution">
    <text evidence="1">The sequence shown here is derived from an EMBL/GenBank/DDBJ whole genome shotgun (WGS) entry which is preliminary data.</text>
</comment>
<dbReference type="EMBL" id="CAKJTJ010000003">
    <property type="protein sequence ID" value="CAG9620178.1"/>
    <property type="molecule type" value="Genomic_DNA"/>
</dbReference>
<dbReference type="Proteomes" id="UP000789833">
    <property type="component" value="Unassembled WGS sequence"/>
</dbReference>
<accession>A0ABM8YK64</accession>
<evidence type="ECO:0000313" key="2">
    <source>
        <dbReference type="Proteomes" id="UP000789833"/>
    </source>
</evidence>
<proteinExistence type="predicted"/>
<protein>
    <submittedName>
        <fullName evidence="1">Uncharacterized protein</fullName>
    </submittedName>
</protein>
<sequence length="47" mass="5652">MICMLKEFWQQPELIEWSKEKYLYVTIVKQALTLCQERVIGKVAEAY</sequence>
<dbReference type="RefSeq" id="WP_230500097.1">
    <property type="nucleotide sequence ID" value="NZ_CAKJTJ010000003.1"/>
</dbReference>
<reference evidence="1 2" key="1">
    <citation type="submission" date="2021-10" db="EMBL/GenBank/DDBJ databases">
        <authorList>
            <person name="Criscuolo A."/>
        </authorList>
    </citation>
    <scope>NUCLEOTIDE SEQUENCE [LARGE SCALE GENOMIC DNA]</scope>
    <source>
        <strain evidence="2">CIP 111883</strain>
    </source>
</reference>
<keyword evidence="2" id="KW-1185">Reference proteome</keyword>
<name>A0ABM8YK64_9BACI</name>
<evidence type="ECO:0000313" key="1">
    <source>
        <dbReference type="EMBL" id="CAG9620178.1"/>
    </source>
</evidence>
<gene>
    <name evidence="1" type="ORF">BACCIP111883_00946</name>
</gene>